<proteinExistence type="predicted"/>
<dbReference type="Proteomes" id="UP001165393">
    <property type="component" value="Unassembled WGS sequence"/>
</dbReference>
<evidence type="ECO:0000313" key="2">
    <source>
        <dbReference type="Proteomes" id="UP001165393"/>
    </source>
</evidence>
<comment type="caution">
    <text evidence="1">The sequence shown here is derived from an EMBL/GenBank/DDBJ whole genome shotgun (WGS) entry which is preliminary data.</text>
</comment>
<organism evidence="1 2">
    <name type="scientific">Echinimonas agarilytica</name>
    <dbReference type="NCBI Taxonomy" id="1215918"/>
    <lineage>
        <taxon>Bacteria</taxon>
        <taxon>Pseudomonadati</taxon>
        <taxon>Pseudomonadota</taxon>
        <taxon>Gammaproteobacteria</taxon>
        <taxon>Alteromonadales</taxon>
        <taxon>Echinimonadaceae</taxon>
        <taxon>Echinimonas</taxon>
    </lineage>
</organism>
<reference evidence="1 2" key="1">
    <citation type="journal article" date="2013" name="Antonie Van Leeuwenhoek">
        <title>Echinimonas agarilytica gen. nov., sp. nov., a new gammaproteobacterium isolated from the sea urchin Strongylocentrotus intermedius.</title>
        <authorList>
            <person name="Nedashkovskaya O.I."/>
            <person name="Stenkova A.M."/>
            <person name="Zhukova N.V."/>
            <person name="Van Trappen S."/>
            <person name="Lee J.S."/>
            <person name="Kim S.B."/>
        </authorList>
    </citation>
    <scope>NUCLEOTIDE SEQUENCE [LARGE SCALE GENOMIC DNA]</scope>
    <source>
        <strain evidence="1 2">KMM 6351</strain>
    </source>
</reference>
<dbReference type="AlphaFoldDB" id="A0AA42B9S9"/>
<dbReference type="Gene3D" id="3.10.450.530">
    <property type="entry name" value="Ribonuclease toxin, BrnT, of type II toxin-antitoxin system"/>
    <property type="match status" value="1"/>
</dbReference>
<dbReference type="EMBL" id="JAMQGP010000009">
    <property type="protein sequence ID" value="MCM2681266.1"/>
    <property type="molecule type" value="Genomic_DNA"/>
</dbReference>
<evidence type="ECO:0000313" key="1">
    <source>
        <dbReference type="EMBL" id="MCM2681266.1"/>
    </source>
</evidence>
<dbReference type="InterPro" id="IPR038573">
    <property type="entry name" value="BrnT_sf"/>
</dbReference>
<dbReference type="InterPro" id="IPR007460">
    <property type="entry name" value="BrnT_toxin"/>
</dbReference>
<gene>
    <name evidence="1" type="ORF">NAF29_16585</name>
</gene>
<keyword evidence="2" id="KW-1185">Reference proteome</keyword>
<dbReference type="RefSeq" id="WP_251262749.1">
    <property type="nucleotide sequence ID" value="NZ_JAMQGP010000009.1"/>
</dbReference>
<name>A0AA42B9S9_9GAMM</name>
<protein>
    <submittedName>
        <fullName evidence="1">BrnT family toxin</fullName>
    </submittedName>
</protein>
<sequence length="98" mass="11568">MSAFNFEWDPDKAESNFRKHGISFEEAESVFFDEFARLISDPDSSVDEERFILMGLSSQWNTLVVCHCYRDLGNKIRIISARKAEKRERKQYEGFRHA</sequence>
<dbReference type="Pfam" id="PF04365">
    <property type="entry name" value="BrnT_toxin"/>
    <property type="match status" value="1"/>
</dbReference>
<accession>A0AA42B9S9</accession>